<organism evidence="6 7">
    <name type="scientific">Olsenella uli (strain ATCC 49627 / DSM 7084 / CCUG 31166 / CIP 109912 / JCM 12494 / LMG 11480 / NCIMB 702895 / VPI D76D-27C)</name>
    <name type="common">Lactobacillus uli</name>
    <dbReference type="NCBI Taxonomy" id="633147"/>
    <lineage>
        <taxon>Bacteria</taxon>
        <taxon>Bacillati</taxon>
        <taxon>Actinomycetota</taxon>
        <taxon>Coriobacteriia</taxon>
        <taxon>Coriobacteriales</taxon>
        <taxon>Atopobiaceae</taxon>
        <taxon>Olsenella</taxon>
    </lineage>
</organism>
<dbReference type="Proteomes" id="UP000000333">
    <property type="component" value="Chromosome"/>
</dbReference>
<dbReference type="GeneID" id="78511741"/>
<comment type="subcellular location">
    <subcellularLocation>
        <location evidence="1">Endomembrane system</location>
        <topology evidence="1">Multi-pass membrane protein</topology>
    </subcellularLocation>
</comment>
<proteinExistence type="predicted"/>
<evidence type="ECO:0000256" key="2">
    <source>
        <dbReference type="ARBA" id="ARBA00022692"/>
    </source>
</evidence>
<accession>E1QYD4</accession>
<keyword evidence="4 5" id="KW-0472">Membrane</keyword>
<feature type="transmembrane region" description="Helical" evidence="5">
    <location>
        <begin position="94"/>
        <end position="127"/>
    </location>
</feature>
<evidence type="ECO:0000256" key="1">
    <source>
        <dbReference type="ARBA" id="ARBA00004127"/>
    </source>
</evidence>
<evidence type="ECO:0000256" key="4">
    <source>
        <dbReference type="ARBA" id="ARBA00023136"/>
    </source>
</evidence>
<name>E1QYD4_OLSUV</name>
<dbReference type="PATRIC" id="fig|633147.7.peg.1773"/>
<dbReference type="KEGG" id="ols:Olsu_0274"/>
<dbReference type="Pfam" id="PF04191">
    <property type="entry name" value="PEMT"/>
    <property type="match status" value="1"/>
</dbReference>
<dbReference type="STRING" id="633147.Olsu_0274"/>
<evidence type="ECO:0000256" key="3">
    <source>
        <dbReference type="ARBA" id="ARBA00022989"/>
    </source>
</evidence>
<evidence type="ECO:0000313" key="7">
    <source>
        <dbReference type="Proteomes" id="UP000000333"/>
    </source>
</evidence>
<keyword evidence="2 5" id="KW-0812">Transmembrane</keyword>
<evidence type="ECO:0008006" key="8">
    <source>
        <dbReference type="Google" id="ProtNLM"/>
    </source>
</evidence>
<evidence type="ECO:0000313" key="6">
    <source>
        <dbReference type="EMBL" id="ADK67398.1"/>
    </source>
</evidence>
<dbReference type="RefSeq" id="WP_013251150.1">
    <property type="nucleotide sequence ID" value="NC_014363.1"/>
</dbReference>
<dbReference type="EMBL" id="CP002106">
    <property type="protein sequence ID" value="ADK67398.1"/>
    <property type="molecule type" value="Genomic_DNA"/>
</dbReference>
<dbReference type="PANTHER" id="PTHR12714">
    <property type="entry name" value="PROTEIN-S ISOPRENYLCYSTEINE O-METHYLTRANSFERASE"/>
    <property type="match status" value="1"/>
</dbReference>
<feature type="transmembrane region" description="Helical" evidence="5">
    <location>
        <begin position="15"/>
        <end position="35"/>
    </location>
</feature>
<evidence type="ECO:0000256" key="5">
    <source>
        <dbReference type="SAM" id="Phobius"/>
    </source>
</evidence>
<feature type="transmembrane region" description="Helical" evidence="5">
    <location>
        <begin position="47"/>
        <end position="74"/>
    </location>
</feature>
<dbReference type="eggNOG" id="COG2020">
    <property type="taxonomic scope" value="Bacteria"/>
</dbReference>
<gene>
    <name evidence="6" type="ordered locus">Olsu_0274</name>
</gene>
<keyword evidence="3 5" id="KW-1133">Transmembrane helix</keyword>
<dbReference type="HOGENOM" id="CLU_065200_4_3_11"/>
<keyword evidence="7" id="KW-1185">Reference proteome</keyword>
<protein>
    <recommendedName>
        <fullName evidence="8">Isoprenylcysteine carboxyl methyltransferase</fullName>
    </recommendedName>
</protein>
<dbReference type="GO" id="GO:0012505">
    <property type="term" value="C:endomembrane system"/>
    <property type="evidence" value="ECO:0007669"/>
    <property type="project" value="UniProtKB-SubCell"/>
</dbReference>
<dbReference type="InterPro" id="IPR007318">
    <property type="entry name" value="Phopholipid_MeTrfase"/>
</dbReference>
<dbReference type="GO" id="GO:0016740">
    <property type="term" value="F:transferase activity"/>
    <property type="evidence" value="ECO:0007669"/>
    <property type="project" value="UniProtKB-ARBA"/>
</dbReference>
<reference evidence="6 7" key="1">
    <citation type="journal article" date="2010" name="Stand. Genomic Sci.">
        <title>Complete genome sequence of Olsenella uli type strain (VPI D76D-27C).</title>
        <authorList>
            <person name="Goker M."/>
            <person name="Held B."/>
            <person name="Lucas S."/>
            <person name="Nolan M."/>
            <person name="Yasawong M."/>
            <person name="Glavina Del Rio T."/>
            <person name="Tice H."/>
            <person name="Cheng J.F."/>
            <person name="Bruce D."/>
            <person name="Detter J.C."/>
            <person name="Tapia R."/>
            <person name="Han C."/>
            <person name="Goodwin L."/>
            <person name="Pitluck S."/>
            <person name="Liolios K."/>
            <person name="Ivanova N."/>
            <person name="Mavromatis K."/>
            <person name="Mikhailova N."/>
            <person name="Pati A."/>
            <person name="Chen A."/>
            <person name="Palaniappan K."/>
            <person name="Land M."/>
            <person name="Hauser L."/>
            <person name="Chang Y.J."/>
            <person name="Jeffries C.D."/>
            <person name="Rohde M."/>
            <person name="Sikorski J."/>
            <person name="Pukall R."/>
            <person name="Woyke T."/>
            <person name="Bristow J."/>
            <person name="Eisen J.A."/>
            <person name="Markowitz V."/>
            <person name="Hugenholtz P."/>
            <person name="Kyrpides N.C."/>
            <person name="Klenk H.P."/>
            <person name="Lapidus A."/>
        </authorList>
    </citation>
    <scope>NUCLEOTIDE SEQUENCE [LARGE SCALE GENOMIC DNA]</scope>
    <source>
        <strain evidence="7">ATCC 49627 / DSM 7084 / CIP 109912 / JCM 12494 / NCIMB 702895 / VPI D76D-27C</strain>
    </source>
</reference>
<dbReference type="OrthoDB" id="941586at2"/>
<dbReference type="Gene3D" id="1.20.120.1630">
    <property type="match status" value="1"/>
</dbReference>
<dbReference type="AlphaFoldDB" id="E1QYD4"/>
<dbReference type="PANTHER" id="PTHR12714:SF9">
    <property type="entry name" value="PROTEIN-S-ISOPRENYLCYSTEINE O-METHYLTRANSFERASE"/>
    <property type="match status" value="1"/>
</dbReference>
<sequence length="165" mass="18029">MARGESSHLPYAGVGPLYVAAIIVLTAMGVALSQLGLIPHTGWPVPVVLRVALGIVLIALGIVVWLAAVLGAGIDEGIRENRLVTTGIYAWVRNPIYVAFGMACTGAIVMAGNVWLLVLPLLFWALLTALMRHTEERWLLDLHGSEYRAYCKCVNRCIPWPPCWR</sequence>